<protein>
    <recommendedName>
        <fullName evidence="8">Probable molybdenum cofactor guanylyltransferase</fullName>
        <shortName evidence="8">MoCo guanylyltransferase</shortName>
        <ecNumber evidence="8">2.7.7.77</ecNumber>
    </recommendedName>
    <alternativeName>
        <fullName evidence="8">GTP:molybdopterin guanylyltransferase</fullName>
    </alternativeName>
    <alternativeName>
        <fullName evidence="8">Mo-MPT guanylyltransferase</fullName>
    </alternativeName>
    <alternativeName>
        <fullName evidence="8">Molybdopterin guanylyltransferase</fullName>
    </alternativeName>
    <alternativeName>
        <fullName evidence="8">Molybdopterin-guanine dinucleotide synthase</fullName>
        <shortName evidence="8">MGD synthase</shortName>
    </alternativeName>
</protein>
<keyword evidence="3 8" id="KW-0479">Metal-binding</keyword>
<comment type="catalytic activity">
    <reaction evidence="8">
        <text>Mo-molybdopterin + GTP + H(+) = Mo-molybdopterin guanine dinucleotide + diphosphate</text>
        <dbReference type="Rhea" id="RHEA:34243"/>
        <dbReference type="ChEBI" id="CHEBI:15378"/>
        <dbReference type="ChEBI" id="CHEBI:33019"/>
        <dbReference type="ChEBI" id="CHEBI:37565"/>
        <dbReference type="ChEBI" id="CHEBI:71302"/>
        <dbReference type="ChEBI" id="CHEBI:71310"/>
        <dbReference type="EC" id="2.7.7.77"/>
    </reaction>
</comment>
<dbReference type="GO" id="GO:0061603">
    <property type="term" value="F:molybdenum cofactor guanylyltransferase activity"/>
    <property type="evidence" value="ECO:0007669"/>
    <property type="project" value="UniProtKB-EC"/>
</dbReference>
<evidence type="ECO:0000256" key="5">
    <source>
        <dbReference type="ARBA" id="ARBA00022842"/>
    </source>
</evidence>
<feature type="binding site" evidence="8">
    <location>
        <begin position="20"/>
        <end position="22"/>
    </location>
    <ligand>
        <name>GTP</name>
        <dbReference type="ChEBI" id="CHEBI:37565"/>
    </ligand>
</feature>
<dbReference type="HAMAP" id="MF_00316">
    <property type="entry name" value="MobA"/>
    <property type="match status" value="1"/>
</dbReference>
<dbReference type="PANTHER" id="PTHR19136:SF81">
    <property type="entry name" value="MOLYBDENUM COFACTOR GUANYLYLTRANSFERASE"/>
    <property type="match status" value="1"/>
</dbReference>
<dbReference type="AlphaFoldDB" id="A0A0E3ZJM7"/>
<feature type="domain" description="MobA-like NTP transferase" evidence="9">
    <location>
        <begin position="17"/>
        <end position="172"/>
    </location>
</feature>
<keyword evidence="7 8" id="KW-0501">Molybdenum cofactor biosynthesis</keyword>
<dbReference type="HOGENOM" id="CLU_055597_2_2_10"/>
<dbReference type="GO" id="GO:0005737">
    <property type="term" value="C:cytoplasm"/>
    <property type="evidence" value="ECO:0007669"/>
    <property type="project" value="UniProtKB-SubCell"/>
</dbReference>
<evidence type="ECO:0000256" key="1">
    <source>
        <dbReference type="ARBA" id="ARBA00022490"/>
    </source>
</evidence>
<comment type="domain">
    <text evidence="8">The N-terminal domain determines nucleotide recognition and specific binding, while the C-terminal domain determines the specific binding to the target protein.</text>
</comment>
<keyword evidence="11" id="KW-1185">Reference proteome</keyword>
<dbReference type="GO" id="GO:0005525">
    <property type="term" value="F:GTP binding"/>
    <property type="evidence" value="ECO:0007669"/>
    <property type="project" value="UniProtKB-UniRule"/>
</dbReference>
<evidence type="ECO:0000256" key="8">
    <source>
        <dbReference type="HAMAP-Rule" id="MF_00316"/>
    </source>
</evidence>
<gene>
    <name evidence="8" type="primary">mobA</name>
    <name evidence="10" type="ORF">PKOR_15325</name>
</gene>
<dbReference type="InterPro" id="IPR013482">
    <property type="entry name" value="Molybde_CF_guanTrfase"/>
</dbReference>
<dbReference type="SUPFAM" id="SSF53448">
    <property type="entry name" value="Nucleotide-diphospho-sugar transferases"/>
    <property type="match status" value="1"/>
</dbReference>
<dbReference type="CDD" id="cd02503">
    <property type="entry name" value="MobA"/>
    <property type="match status" value="1"/>
</dbReference>
<keyword evidence="2 8" id="KW-0808">Transferase</keyword>
<keyword evidence="4 8" id="KW-0547">Nucleotide-binding</keyword>
<feature type="binding site" evidence="8">
    <location>
        <position position="32"/>
    </location>
    <ligand>
        <name>GTP</name>
        <dbReference type="ChEBI" id="CHEBI:37565"/>
    </ligand>
</feature>
<dbReference type="PATRIC" id="fig|400092.3.peg.3341"/>
<dbReference type="STRING" id="400092.PKOR_15325"/>
<comment type="cofactor">
    <cofactor evidence="8">
        <name>Mg(2+)</name>
        <dbReference type="ChEBI" id="CHEBI:18420"/>
    </cofactor>
</comment>
<dbReference type="KEGG" id="pko:PKOR_15325"/>
<keyword evidence="5 8" id="KW-0460">Magnesium</keyword>
<comment type="subcellular location">
    <subcellularLocation>
        <location evidence="8">Cytoplasm</location>
    </subcellularLocation>
</comment>
<sequence>MNFFQGQLSQARPKLNGLVLAGGQSLRMGQDKGAMQWHGKEQRYFMADLLQEFTEEVFISCRAEQQAELDTNYKALPDTFTGLGPYGAILSAFREQPDAAWLVMACDLPLLNKATLQQLVNRRDSSSIATTFESPHDGFPEPLITIWEPKSYPVLLSFLSQGYTCPRKVLRNSDISMIKAFEPEALANVNTPEELERVEQILQEKKTLS</sequence>
<dbReference type="InterPro" id="IPR025877">
    <property type="entry name" value="MobA-like_NTP_Trfase"/>
</dbReference>
<comment type="similarity">
    <text evidence="8">Belongs to the MobA family.</text>
</comment>
<comment type="caution">
    <text evidence="8">Lacks conserved residue(s) required for the propagation of feature annotation.</text>
</comment>
<accession>A0A0E3ZJM7</accession>
<feature type="binding site" evidence="8">
    <location>
        <position position="78"/>
    </location>
    <ligand>
        <name>GTP</name>
        <dbReference type="ChEBI" id="CHEBI:37565"/>
    </ligand>
</feature>
<proteinExistence type="inferred from homology"/>
<feature type="binding site" evidence="8">
    <location>
        <position position="107"/>
    </location>
    <ligand>
        <name>GTP</name>
        <dbReference type="ChEBI" id="CHEBI:37565"/>
    </ligand>
</feature>
<evidence type="ECO:0000259" key="9">
    <source>
        <dbReference type="Pfam" id="PF12804"/>
    </source>
</evidence>
<dbReference type="Pfam" id="PF12804">
    <property type="entry name" value="NTP_transf_3"/>
    <property type="match status" value="1"/>
</dbReference>
<evidence type="ECO:0000313" key="11">
    <source>
        <dbReference type="Proteomes" id="UP000033109"/>
    </source>
</evidence>
<dbReference type="InterPro" id="IPR029044">
    <property type="entry name" value="Nucleotide-diphossugar_trans"/>
</dbReference>
<evidence type="ECO:0000256" key="2">
    <source>
        <dbReference type="ARBA" id="ARBA00022679"/>
    </source>
</evidence>
<dbReference type="GO" id="GO:0046872">
    <property type="term" value="F:metal ion binding"/>
    <property type="evidence" value="ECO:0007669"/>
    <property type="project" value="UniProtKB-KW"/>
</dbReference>
<keyword evidence="6 8" id="KW-0342">GTP-binding</keyword>
<dbReference type="EMBL" id="CP009621">
    <property type="protein sequence ID" value="AKD05753.1"/>
    <property type="molecule type" value="Genomic_DNA"/>
</dbReference>
<organism evidence="10 11">
    <name type="scientific">Pontibacter korlensis</name>
    <dbReference type="NCBI Taxonomy" id="400092"/>
    <lineage>
        <taxon>Bacteria</taxon>
        <taxon>Pseudomonadati</taxon>
        <taxon>Bacteroidota</taxon>
        <taxon>Cytophagia</taxon>
        <taxon>Cytophagales</taxon>
        <taxon>Hymenobacteraceae</taxon>
        <taxon>Pontibacter</taxon>
    </lineage>
</organism>
<dbReference type="GO" id="GO:0006777">
    <property type="term" value="P:Mo-molybdopterin cofactor biosynthetic process"/>
    <property type="evidence" value="ECO:0007669"/>
    <property type="project" value="UniProtKB-KW"/>
</dbReference>
<comment type="function">
    <text evidence="8">Transfers a GMP moiety from GTP to Mo-molybdopterin (Mo-MPT) cofactor (Moco or molybdenum cofactor) to form Mo-molybdopterin guanine dinucleotide (Mo-MGD) cofactor.</text>
</comment>
<evidence type="ECO:0000256" key="7">
    <source>
        <dbReference type="ARBA" id="ARBA00023150"/>
    </source>
</evidence>
<dbReference type="Gene3D" id="3.90.550.10">
    <property type="entry name" value="Spore Coat Polysaccharide Biosynthesis Protein SpsA, Chain A"/>
    <property type="match status" value="1"/>
</dbReference>
<evidence type="ECO:0000256" key="6">
    <source>
        <dbReference type="ARBA" id="ARBA00023134"/>
    </source>
</evidence>
<name>A0A0E3ZJM7_9BACT</name>
<dbReference type="EC" id="2.7.7.77" evidence="8"/>
<dbReference type="PANTHER" id="PTHR19136">
    <property type="entry name" value="MOLYBDENUM COFACTOR GUANYLYLTRANSFERASE"/>
    <property type="match status" value="1"/>
</dbReference>
<reference evidence="10 11" key="1">
    <citation type="journal article" date="2015" name="Sci. Rep.">
        <title>Unraveling adaptation of Pontibacter korlensis to radiation and infertility in desert through complete genome and comparative transcriptomic analysis.</title>
        <authorList>
            <person name="Dai J."/>
            <person name="Dai W."/>
            <person name="Qiu C."/>
            <person name="Yang Z."/>
            <person name="Zhang Y."/>
            <person name="Zhou M."/>
            <person name="Zhang L."/>
            <person name="Fang C."/>
            <person name="Gao Q."/>
            <person name="Yang Q."/>
            <person name="Li X."/>
            <person name="Wang Z."/>
            <person name="Wang Z."/>
            <person name="Jia Z."/>
            <person name="Chen X."/>
        </authorList>
    </citation>
    <scope>NUCLEOTIDE SEQUENCE [LARGE SCALE GENOMIC DNA]</scope>
    <source>
        <strain evidence="10 11">X14-1T</strain>
    </source>
</reference>
<evidence type="ECO:0000256" key="4">
    <source>
        <dbReference type="ARBA" id="ARBA00022741"/>
    </source>
</evidence>
<evidence type="ECO:0000256" key="3">
    <source>
        <dbReference type="ARBA" id="ARBA00022723"/>
    </source>
</evidence>
<evidence type="ECO:0000313" key="10">
    <source>
        <dbReference type="EMBL" id="AKD05753.1"/>
    </source>
</evidence>
<feature type="binding site" evidence="8">
    <location>
        <position position="107"/>
    </location>
    <ligand>
        <name>Mg(2+)</name>
        <dbReference type="ChEBI" id="CHEBI:18420"/>
    </ligand>
</feature>
<keyword evidence="1 8" id="KW-0963">Cytoplasm</keyword>
<dbReference type="Proteomes" id="UP000033109">
    <property type="component" value="Chromosome"/>
</dbReference>